<protein>
    <submittedName>
        <fullName evidence="1">Acetyltransferase</fullName>
    </submittedName>
</protein>
<comment type="caution">
    <text evidence="1">The sequence shown here is derived from an EMBL/GenBank/DDBJ whole genome shotgun (WGS) entry which is preliminary data.</text>
</comment>
<dbReference type="Proteomes" id="UP000194551">
    <property type="component" value="Unassembled WGS sequence"/>
</dbReference>
<gene>
    <name evidence="1" type="ORF">BK774_35305</name>
</gene>
<evidence type="ECO:0000313" key="2">
    <source>
        <dbReference type="Proteomes" id="UP000194551"/>
    </source>
</evidence>
<organism evidence="1 2">
    <name type="scientific">Bacillus thuringiensis</name>
    <dbReference type="NCBI Taxonomy" id="1428"/>
    <lineage>
        <taxon>Bacteria</taxon>
        <taxon>Bacillati</taxon>
        <taxon>Bacillota</taxon>
        <taxon>Bacilli</taxon>
        <taxon>Bacillales</taxon>
        <taxon>Bacillaceae</taxon>
        <taxon>Bacillus</taxon>
        <taxon>Bacillus cereus group</taxon>
    </lineage>
</organism>
<evidence type="ECO:0000313" key="1">
    <source>
        <dbReference type="EMBL" id="OTZ92969.1"/>
    </source>
</evidence>
<dbReference type="EMBL" id="NFEM01000156">
    <property type="protein sequence ID" value="OTZ92969.1"/>
    <property type="molecule type" value="Genomic_DNA"/>
</dbReference>
<proteinExistence type="predicted"/>
<dbReference type="AlphaFoldDB" id="A0A9X6PZJ6"/>
<sequence length="51" mass="6338">MDIFYLLNKVLQKLEKEKNKRTINREEYKRIFKEVFDISLNKYSDKILERG</sequence>
<reference evidence="1 2" key="1">
    <citation type="submission" date="2016-10" db="EMBL/GenBank/DDBJ databases">
        <title>Comparative genomics of Bacillus thuringiensis reveals a path to pathogens against multiple invertebrate hosts.</title>
        <authorList>
            <person name="Zheng J."/>
            <person name="Gao Q."/>
            <person name="Liu H."/>
            <person name="Peng D."/>
            <person name="Ruan L."/>
            <person name="Sun M."/>
        </authorList>
    </citation>
    <scope>NUCLEOTIDE SEQUENCE [LARGE SCALE GENOMIC DNA]</scope>
    <source>
        <strain evidence="1">HD5</strain>
    </source>
</reference>
<name>A0A9X6PZJ6_BACTU</name>
<accession>A0A9X6PZJ6</accession>